<dbReference type="EMBL" id="JAODUP010000808">
    <property type="protein sequence ID" value="KAK2143838.1"/>
    <property type="molecule type" value="Genomic_DNA"/>
</dbReference>
<comment type="subcellular location">
    <subcellularLocation>
        <location evidence="1">Membrane</location>
        <topology evidence="1">Multi-pass membrane protein</topology>
    </subcellularLocation>
</comment>
<evidence type="ECO:0000256" key="8">
    <source>
        <dbReference type="SAM" id="Phobius"/>
    </source>
</evidence>
<evidence type="ECO:0000256" key="3">
    <source>
        <dbReference type="ARBA" id="ARBA00022692"/>
    </source>
</evidence>
<organism evidence="10 11">
    <name type="scientific">Paralvinella palmiformis</name>
    <dbReference type="NCBI Taxonomy" id="53620"/>
    <lineage>
        <taxon>Eukaryota</taxon>
        <taxon>Metazoa</taxon>
        <taxon>Spiralia</taxon>
        <taxon>Lophotrochozoa</taxon>
        <taxon>Annelida</taxon>
        <taxon>Polychaeta</taxon>
        <taxon>Sedentaria</taxon>
        <taxon>Canalipalpata</taxon>
        <taxon>Terebellida</taxon>
        <taxon>Terebelliformia</taxon>
        <taxon>Alvinellidae</taxon>
        <taxon>Paralvinella</taxon>
    </lineage>
</organism>
<feature type="transmembrane region" description="Helical" evidence="8">
    <location>
        <begin position="777"/>
        <end position="799"/>
    </location>
</feature>
<comment type="caution">
    <text evidence="10">The sequence shown here is derived from an EMBL/GenBank/DDBJ whole genome shotgun (WGS) entry which is preliminary data.</text>
</comment>
<dbReference type="PANTHER" id="PTHR22730">
    <property type="entry name" value="PROMININ PROM PROTEIN"/>
    <property type="match status" value="1"/>
</dbReference>
<dbReference type="Proteomes" id="UP001208570">
    <property type="component" value="Unassembled WGS sequence"/>
</dbReference>
<evidence type="ECO:0000256" key="7">
    <source>
        <dbReference type="SAM" id="MobiDB-lite"/>
    </source>
</evidence>
<accession>A0AAD9J062</accession>
<dbReference type="InterPro" id="IPR008795">
    <property type="entry name" value="Prominin"/>
</dbReference>
<feature type="transmembrane region" description="Helical" evidence="8">
    <location>
        <begin position="485"/>
        <end position="515"/>
    </location>
</feature>
<sequence>MATLGYSTQRRKSVRIILFSCVLLLCVYLPEVHGADSAWSQQSDGGSAELEVDREADVRSRVDVVLWPVYVLYRGFLYVVQLQYFNELNDVLDLQSLDAIGESFQNDWEEWLLYLIGFSICAGVGLLTFVVMVFAGFCVPCCRCCGRCGGKRSPKDGSNSQCRRNCYSLSLGLIDCILILGVVCMFVTSDKLRAQLEGNGTIFDNAASGLTSIEPYFTSTMDEINQTALLNYAAASDRIFEELAALPKDVLKEIDDSSNGVQAITILYNFSENLPGLMVTLHSVESDVFYLQNKTAALNSSIIDVQTSIISTLQKCNDSSCLWAKNQTELLQVQVDYSIVNVSVAITAIDDATKDNFPDHIKSTRNEIQRIYETVTNATKPIIEEAQGAADAVEKDISQFVIELDDEAEDVIAELFNASELIRDYEETTADLNIPSYVYCGLFGLAVLICLTIFTNLIGILYCCCEPSKTSDDCCSCTRGQGAHWLLAGAFLTFFGYWLMIIVVMAMFVAGGLAYTELCRNVIYFDDSNSRQVLDVFDRLIMNTTGNSLAVFDTYITCADNESLYTAFKLAEKGYNLTEIFNLTVLEEQIDAIKGLPITIPEVKLINETLSDIMIVLDQAADLDYDYMKEELKKDVTTVDMDGLADLLNQTELSKLNLTTDVEKLRSLSAEARDITLLANRVSDSLDSITATMPENFTALGQVLNATEAVIETNGSTLSSRAINRTIDDVTERVTLLANEMIDDVENEVGRCRPVYDSATYLLDSVCVDALYPLNCYWFSLGWCLFFLIPHLILSFKLSNLFRKTIRYKTHKRSSSRNHDKTNKADVGEDNFAYELTEALEAYRKEIAKNPQKANHQFIPRPSIQRGAGSSSTSAGFIPPPPYNQHKKYKAG</sequence>
<feature type="region of interest" description="Disordered" evidence="7">
    <location>
        <begin position="851"/>
        <end position="892"/>
    </location>
</feature>
<keyword evidence="5 8" id="KW-0472">Membrane</keyword>
<evidence type="ECO:0000256" key="1">
    <source>
        <dbReference type="ARBA" id="ARBA00004141"/>
    </source>
</evidence>
<comment type="similarity">
    <text evidence="2">Belongs to the prominin family.</text>
</comment>
<feature type="signal peptide" evidence="9">
    <location>
        <begin position="1"/>
        <end position="34"/>
    </location>
</feature>
<feature type="transmembrane region" description="Helical" evidence="8">
    <location>
        <begin position="442"/>
        <end position="464"/>
    </location>
</feature>
<dbReference type="AlphaFoldDB" id="A0AAD9J062"/>
<feature type="chain" id="PRO_5042028693" description="Prominin-like protein" evidence="9">
    <location>
        <begin position="35"/>
        <end position="892"/>
    </location>
</feature>
<evidence type="ECO:0008006" key="12">
    <source>
        <dbReference type="Google" id="ProtNLM"/>
    </source>
</evidence>
<evidence type="ECO:0000256" key="2">
    <source>
        <dbReference type="ARBA" id="ARBA00006058"/>
    </source>
</evidence>
<keyword evidence="4 8" id="KW-1133">Transmembrane helix</keyword>
<evidence type="ECO:0000256" key="5">
    <source>
        <dbReference type="ARBA" id="ARBA00023136"/>
    </source>
</evidence>
<reference evidence="10" key="1">
    <citation type="journal article" date="2023" name="Mol. Biol. Evol.">
        <title>Third-Generation Sequencing Reveals the Adaptive Role of the Epigenome in Three Deep-Sea Polychaetes.</title>
        <authorList>
            <person name="Perez M."/>
            <person name="Aroh O."/>
            <person name="Sun Y."/>
            <person name="Lan Y."/>
            <person name="Juniper S.K."/>
            <person name="Young C.R."/>
            <person name="Angers B."/>
            <person name="Qian P.Y."/>
        </authorList>
    </citation>
    <scope>NUCLEOTIDE SEQUENCE</scope>
    <source>
        <strain evidence="10">P08H-3</strain>
    </source>
</reference>
<evidence type="ECO:0000313" key="11">
    <source>
        <dbReference type="Proteomes" id="UP001208570"/>
    </source>
</evidence>
<feature type="transmembrane region" description="Helical" evidence="8">
    <location>
        <begin position="112"/>
        <end position="145"/>
    </location>
</feature>
<gene>
    <name evidence="10" type="ORF">LSH36_808g00027</name>
</gene>
<dbReference type="GO" id="GO:0016020">
    <property type="term" value="C:membrane"/>
    <property type="evidence" value="ECO:0007669"/>
    <property type="project" value="UniProtKB-SubCell"/>
</dbReference>
<feature type="transmembrane region" description="Helical" evidence="8">
    <location>
        <begin position="166"/>
        <end position="188"/>
    </location>
</feature>
<keyword evidence="3 8" id="KW-0812">Transmembrane</keyword>
<evidence type="ECO:0000313" key="10">
    <source>
        <dbReference type="EMBL" id="KAK2143838.1"/>
    </source>
</evidence>
<dbReference type="PANTHER" id="PTHR22730:SF1">
    <property type="entry name" value="PROMININ-LIKE PROTEIN"/>
    <property type="match status" value="1"/>
</dbReference>
<protein>
    <recommendedName>
        <fullName evidence="12">Prominin-like protein</fullName>
    </recommendedName>
</protein>
<evidence type="ECO:0000256" key="6">
    <source>
        <dbReference type="ARBA" id="ARBA00023180"/>
    </source>
</evidence>
<name>A0AAD9J062_9ANNE</name>
<proteinExistence type="inferred from homology"/>
<keyword evidence="9" id="KW-0732">Signal</keyword>
<dbReference type="Pfam" id="PF05478">
    <property type="entry name" value="Prominin"/>
    <property type="match status" value="1"/>
</dbReference>
<keyword evidence="6" id="KW-0325">Glycoprotein</keyword>
<evidence type="ECO:0000256" key="4">
    <source>
        <dbReference type="ARBA" id="ARBA00022989"/>
    </source>
</evidence>
<evidence type="ECO:0000256" key="9">
    <source>
        <dbReference type="SAM" id="SignalP"/>
    </source>
</evidence>
<keyword evidence="11" id="KW-1185">Reference proteome</keyword>